<sequence>MNRLIVPQFRTEPAHITTESTAAALIVLPLLPECGSSSYSDATKRNIEEICTRSNGSFGSFEPLPHCQQGCTGDGELLQLIVVRDGPWP</sequence>
<organism evidence="1 2">
    <name type="scientific">Bradyrhizobium erythrophlei</name>
    <dbReference type="NCBI Taxonomy" id="1437360"/>
    <lineage>
        <taxon>Bacteria</taxon>
        <taxon>Pseudomonadati</taxon>
        <taxon>Pseudomonadota</taxon>
        <taxon>Alphaproteobacteria</taxon>
        <taxon>Hyphomicrobiales</taxon>
        <taxon>Nitrobacteraceae</taxon>
        <taxon>Bradyrhizobium</taxon>
    </lineage>
</organism>
<reference evidence="1 2" key="1">
    <citation type="submission" date="2016-10" db="EMBL/GenBank/DDBJ databases">
        <authorList>
            <person name="de Groot N.N."/>
        </authorList>
    </citation>
    <scope>NUCLEOTIDE SEQUENCE [LARGE SCALE GENOMIC DNA]</scope>
    <source>
        <strain evidence="1 2">MT12</strain>
    </source>
</reference>
<gene>
    <name evidence="1" type="ORF">SAMN05444164_3383</name>
</gene>
<proteinExistence type="predicted"/>
<protein>
    <submittedName>
        <fullName evidence="1">Uncharacterized protein</fullName>
    </submittedName>
</protein>
<accession>A0A1H4X5A4</accession>
<dbReference type="AlphaFoldDB" id="A0A1H4X5A4"/>
<dbReference type="EMBL" id="FNTH01000001">
    <property type="protein sequence ID" value="SED00715.1"/>
    <property type="molecule type" value="Genomic_DNA"/>
</dbReference>
<dbReference type="RefSeq" id="WP_143046686.1">
    <property type="nucleotide sequence ID" value="NZ_FNTH01000001.1"/>
</dbReference>
<evidence type="ECO:0000313" key="2">
    <source>
        <dbReference type="Proteomes" id="UP000198992"/>
    </source>
</evidence>
<dbReference type="Proteomes" id="UP000198992">
    <property type="component" value="Unassembled WGS sequence"/>
</dbReference>
<evidence type="ECO:0000313" key="1">
    <source>
        <dbReference type="EMBL" id="SED00715.1"/>
    </source>
</evidence>
<name>A0A1H4X5A4_9BRAD</name>